<reference evidence="3" key="1">
    <citation type="submission" date="2018-09" db="EMBL/GenBank/DDBJ databases">
        <authorList>
            <person name="Livingstone P.G."/>
            <person name="Whitworth D.E."/>
        </authorList>
    </citation>
    <scope>NUCLEOTIDE SEQUENCE [LARGE SCALE GENOMIC DNA]</scope>
    <source>
        <strain evidence="3">AB050A</strain>
    </source>
</reference>
<proteinExistence type="predicted"/>
<organism evidence="2 3">
    <name type="scientific">Corallococcus aberystwythensis</name>
    <dbReference type="NCBI Taxonomy" id="2316722"/>
    <lineage>
        <taxon>Bacteria</taxon>
        <taxon>Pseudomonadati</taxon>
        <taxon>Myxococcota</taxon>
        <taxon>Myxococcia</taxon>
        <taxon>Myxococcales</taxon>
        <taxon>Cystobacterineae</taxon>
        <taxon>Myxococcaceae</taxon>
        <taxon>Corallococcus</taxon>
    </lineage>
</organism>
<comment type="caution">
    <text evidence="2">The sequence shown here is derived from an EMBL/GenBank/DDBJ whole genome shotgun (WGS) entry which is preliminary data.</text>
</comment>
<accession>A0A3A8QW25</accession>
<name>A0A3A8QW25_9BACT</name>
<dbReference type="Pfam" id="PF08695">
    <property type="entry name" value="Coa1"/>
    <property type="match status" value="1"/>
</dbReference>
<dbReference type="InterPro" id="IPR014807">
    <property type="entry name" value="Coa1"/>
</dbReference>
<feature type="region of interest" description="Disordered" evidence="1">
    <location>
        <begin position="102"/>
        <end position="134"/>
    </location>
</feature>
<evidence type="ECO:0000256" key="1">
    <source>
        <dbReference type="SAM" id="MobiDB-lite"/>
    </source>
</evidence>
<keyword evidence="3" id="KW-1185">Reference proteome</keyword>
<dbReference type="AlphaFoldDB" id="A0A3A8QW25"/>
<protein>
    <submittedName>
        <fullName evidence="2">Uncharacterized protein</fullName>
    </submittedName>
</protein>
<dbReference type="EMBL" id="RAWK01000019">
    <property type="protein sequence ID" value="RKH72969.1"/>
    <property type="molecule type" value="Genomic_DNA"/>
</dbReference>
<feature type="compositionally biased region" description="Basic and acidic residues" evidence="1">
    <location>
        <begin position="104"/>
        <end position="123"/>
    </location>
</feature>
<evidence type="ECO:0000313" key="2">
    <source>
        <dbReference type="EMBL" id="RKH72969.1"/>
    </source>
</evidence>
<evidence type="ECO:0000313" key="3">
    <source>
        <dbReference type="Proteomes" id="UP000267003"/>
    </source>
</evidence>
<gene>
    <name evidence="2" type="ORF">D7W81_05025</name>
</gene>
<dbReference type="Proteomes" id="UP000267003">
    <property type="component" value="Unassembled WGS sequence"/>
</dbReference>
<sequence length="297" mass="32487">MLAVELDGLDELVVPNGALDGVVRFWSEHRTACGRLHGCPAVAHRFHGVLRFLQAAAMKLPVEFDGFDCLSGRDQVGEILLPLLRRQRGGGLRWLLTLGGAPPEARDGSHEHRDHQQRQEGRRHPASILDGRGQGLTGLLASGRMKDTDRMPMSSARPVSLSTRGVQGVLGLLVLAVAYQAYDRMQLRMSDAPRAALAKLSACEEARRLLGEPIDVAWWGWSHGYLKVPRGRQTWSATSGRVNWRMPVAGSTGRGVFHFQGEKINGFWKMEGILEADGATVRTQECAAGSGLEDSEP</sequence>